<name>A0A1H0IB79_9BACI</name>
<accession>A0A1H0IB79</accession>
<evidence type="ECO:0000256" key="1">
    <source>
        <dbReference type="ARBA" id="ARBA00022670"/>
    </source>
</evidence>
<evidence type="ECO:0000256" key="6">
    <source>
        <dbReference type="RuleBase" id="RU003435"/>
    </source>
</evidence>
<dbReference type="InterPro" id="IPR001567">
    <property type="entry name" value="Pept_M3A_M3B_dom"/>
</dbReference>
<keyword evidence="5 6" id="KW-0482">Metalloprotease</keyword>
<dbReference type="CDD" id="cd09606">
    <property type="entry name" value="M3B_PepF"/>
    <property type="match status" value="1"/>
</dbReference>
<evidence type="ECO:0000313" key="9">
    <source>
        <dbReference type="Proteomes" id="UP000198778"/>
    </source>
</evidence>
<comment type="similarity">
    <text evidence="6">Belongs to the peptidase M3 family.</text>
</comment>
<evidence type="ECO:0000256" key="2">
    <source>
        <dbReference type="ARBA" id="ARBA00022723"/>
    </source>
</evidence>
<evidence type="ECO:0000256" key="4">
    <source>
        <dbReference type="ARBA" id="ARBA00022833"/>
    </source>
</evidence>
<dbReference type="Gene3D" id="1.10.1370.30">
    <property type="match status" value="1"/>
</dbReference>
<keyword evidence="2 6" id="KW-0479">Metal-binding</keyword>
<organism evidence="8 9">
    <name type="scientific">Alkalicoccus daliensis</name>
    <dbReference type="NCBI Taxonomy" id="745820"/>
    <lineage>
        <taxon>Bacteria</taxon>
        <taxon>Bacillati</taxon>
        <taxon>Bacillota</taxon>
        <taxon>Bacilli</taxon>
        <taxon>Bacillales</taxon>
        <taxon>Bacillaceae</taxon>
        <taxon>Alkalicoccus</taxon>
    </lineage>
</organism>
<dbReference type="InterPro" id="IPR011976">
    <property type="entry name" value="Pept_M3B_oligopep-rel"/>
</dbReference>
<dbReference type="STRING" id="745820.SAMN04488053_11067"/>
<protein>
    <submittedName>
        <fullName evidence="8">Oligoendopeptidase F</fullName>
    </submittedName>
</protein>
<dbReference type="SUPFAM" id="SSF55486">
    <property type="entry name" value="Metalloproteases ('zincins'), catalytic domain"/>
    <property type="match status" value="1"/>
</dbReference>
<dbReference type="GO" id="GO:0006518">
    <property type="term" value="P:peptide metabolic process"/>
    <property type="evidence" value="ECO:0007669"/>
    <property type="project" value="TreeGrafter"/>
</dbReference>
<dbReference type="GO" id="GO:0006508">
    <property type="term" value="P:proteolysis"/>
    <property type="evidence" value="ECO:0007669"/>
    <property type="project" value="UniProtKB-KW"/>
</dbReference>
<keyword evidence="3 6" id="KW-0378">Hydrolase</keyword>
<dbReference type="AlphaFoldDB" id="A0A1H0IB79"/>
<dbReference type="Pfam" id="PF01432">
    <property type="entry name" value="Peptidase_M3"/>
    <property type="match status" value="1"/>
</dbReference>
<keyword evidence="4 6" id="KW-0862">Zinc</keyword>
<dbReference type="InterPro" id="IPR045090">
    <property type="entry name" value="Pept_M3A_M3B"/>
</dbReference>
<evidence type="ECO:0000313" key="8">
    <source>
        <dbReference type="EMBL" id="SDO28351.1"/>
    </source>
</evidence>
<feature type="domain" description="Peptidase M3A/M3B catalytic" evidence="7">
    <location>
        <begin position="165"/>
        <end position="551"/>
    </location>
</feature>
<keyword evidence="9" id="KW-1185">Reference proteome</keyword>
<gene>
    <name evidence="8" type="ORF">SAMN04488053_11067</name>
</gene>
<dbReference type="GO" id="GO:0004222">
    <property type="term" value="F:metalloendopeptidase activity"/>
    <property type="evidence" value="ECO:0007669"/>
    <property type="project" value="InterPro"/>
</dbReference>
<dbReference type="GO" id="GO:0046872">
    <property type="term" value="F:metal ion binding"/>
    <property type="evidence" value="ECO:0007669"/>
    <property type="project" value="UniProtKB-UniRule"/>
</dbReference>
<dbReference type="RefSeq" id="WP_090843561.1">
    <property type="nucleotide sequence ID" value="NZ_FNIL01000010.1"/>
</dbReference>
<dbReference type="PANTHER" id="PTHR11804">
    <property type="entry name" value="PROTEASE M3 THIMET OLIGOPEPTIDASE-RELATED"/>
    <property type="match status" value="1"/>
</dbReference>
<sequence length="565" mass="66276">MSTFYKETVNFNDMNEVKALYEELLNENIASAAHLEDWLVKYSKVQEEIEEGLSGHYIDFQCFSESEKAKEQFEYDQQRIEPLRKNYTAKLDNKFLSSPFINELDKKEYGLLIKSKRNAQELFREENVQLEIEEDKLTTAYFEITGSLTADWDGTEMSLSELSPYLESEDRHLRESAMKKMFTAFEEKSEDLQQIMSELILLRNEKAKNAGLENYRDYMFKEYERFDYTPGDCYTLAQAVKKHVTPLKESIQKLHKKELQVEEYMPWDRRGTPPDNKSLQPFQSRNELVDKSAIIFNNLDKRFAELLDTMDKKGMLDLTARKGKAPGGFCTYLPVSGLSFIFMNASQTHDDMITLLHEMGHCIHNDFTQHFKIAAYKNTPMESAELASMTMELLTMDQWDHFYPDKNALVQAKRDQLRGIVDFLPLGIIIDQFQHWMYENPTHSAAERLAKFAELQQSFDSSVVNWEGFESWQERSWLRILHIFEVPFYFIEYVIAQLGALQIYKNYLKNPEKTLKNYTEALKLGSSVPLSEVYKTAGIQFDFSEEMIKDLMEFVQEELSKLERE</sequence>
<proteinExistence type="inferred from homology"/>
<evidence type="ECO:0000259" key="7">
    <source>
        <dbReference type="Pfam" id="PF01432"/>
    </source>
</evidence>
<reference evidence="9" key="1">
    <citation type="submission" date="2016-10" db="EMBL/GenBank/DDBJ databases">
        <authorList>
            <person name="Varghese N."/>
            <person name="Submissions S."/>
        </authorList>
    </citation>
    <scope>NUCLEOTIDE SEQUENCE [LARGE SCALE GENOMIC DNA]</scope>
    <source>
        <strain evidence="9">CGMCC 1.10369</strain>
    </source>
</reference>
<comment type="cofactor">
    <cofactor evidence="6">
        <name>Zn(2+)</name>
        <dbReference type="ChEBI" id="CHEBI:29105"/>
    </cofactor>
    <text evidence="6">Binds 1 zinc ion.</text>
</comment>
<dbReference type="NCBIfam" id="TIGR02289">
    <property type="entry name" value="M3_not_pepF"/>
    <property type="match status" value="1"/>
</dbReference>
<dbReference type="OrthoDB" id="9762795at2"/>
<dbReference type="EMBL" id="FNIL01000010">
    <property type="protein sequence ID" value="SDO28351.1"/>
    <property type="molecule type" value="Genomic_DNA"/>
</dbReference>
<evidence type="ECO:0000256" key="3">
    <source>
        <dbReference type="ARBA" id="ARBA00022801"/>
    </source>
</evidence>
<keyword evidence="1 6" id="KW-0645">Protease</keyword>
<dbReference type="PANTHER" id="PTHR11804:SF48">
    <property type="entry name" value="PUTATIVE-RELATED"/>
    <property type="match status" value="1"/>
</dbReference>
<dbReference type="Proteomes" id="UP000198778">
    <property type="component" value="Unassembled WGS sequence"/>
</dbReference>
<evidence type="ECO:0000256" key="5">
    <source>
        <dbReference type="ARBA" id="ARBA00023049"/>
    </source>
</evidence>